<dbReference type="PANTHER" id="PTHR30074">
    <property type="entry name" value="FORMATE DEHYDROGENASE, NITRATE-INDUCIBLE, CYTOCHROME B556 FDN SUBUNIT"/>
    <property type="match status" value="1"/>
</dbReference>
<evidence type="ECO:0000256" key="2">
    <source>
        <dbReference type="ARBA" id="ARBA00022475"/>
    </source>
</evidence>
<dbReference type="Gene3D" id="1.20.950.20">
    <property type="entry name" value="Transmembrane di-heme cytochromes, Chain C"/>
    <property type="match status" value="1"/>
</dbReference>
<dbReference type="GO" id="GO:0022904">
    <property type="term" value="P:respiratory electron transport chain"/>
    <property type="evidence" value="ECO:0007669"/>
    <property type="project" value="InterPro"/>
</dbReference>
<feature type="transmembrane region" description="Helical" evidence="6">
    <location>
        <begin position="53"/>
        <end position="72"/>
    </location>
</feature>
<evidence type="ECO:0000256" key="1">
    <source>
        <dbReference type="ARBA" id="ARBA00004651"/>
    </source>
</evidence>
<evidence type="ECO:0000256" key="3">
    <source>
        <dbReference type="ARBA" id="ARBA00022692"/>
    </source>
</evidence>
<protein>
    <submittedName>
        <fullName evidence="8">Formate dehydrogenase</fullName>
    </submittedName>
</protein>
<dbReference type="SUPFAM" id="SSF81342">
    <property type="entry name" value="Transmembrane di-heme cytochromes"/>
    <property type="match status" value="1"/>
</dbReference>
<dbReference type="InterPro" id="IPR011577">
    <property type="entry name" value="Cyt_b561_bac/Ni-Hgenase"/>
</dbReference>
<dbReference type="EMBL" id="WSRP01000016">
    <property type="protein sequence ID" value="MVX56801.1"/>
    <property type="molecule type" value="Genomic_DNA"/>
</dbReference>
<keyword evidence="2" id="KW-1003">Cell membrane</keyword>
<organism evidence="8 9">
    <name type="scientific">Parasutterella muris</name>
    <dbReference type="NCBI Taxonomy" id="2565572"/>
    <lineage>
        <taxon>Bacteria</taxon>
        <taxon>Pseudomonadati</taxon>
        <taxon>Pseudomonadota</taxon>
        <taxon>Betaproteobacteria</taxon>
        <taxon>Burkholderiales</taxon>
        <taxon>Sutterellaceae</taxon>
        <taxon>Parasutterella</taxon>
    </lineage>
</organism>
<dbReference type="GO" id="GO:0009061">
    <property type="term" value="P:anaerobic respiration"/>
    <property type="evidence" value="ECO:0007669"/>
    <property type="project" value="TreeGrafter"/>
</dbReference>
<keyword evidence="5 6" id="KW-0472">Membrane</keyword>
<feature type="transmembrane region" description="Helical" evidence="6">
    <location>
        <begin position="124"/>
        <end position="145"/>
    </location>
</feature>
<dbReference type="AlphaFoldDB" id="A0A6L6YNA8"/>
<dbReference type="GO" id="GO:0015944">
    <property type="term" value="P:formate oxidation"/>
    <property type="evidence" value="ECO:0007669"/>
    <property type="project" value="TreeGrafter"/>
</dbReference>
<dbReference type="Pfam" id="PF01292">
    <property type="entry name" value="Ni_hydr_CYTB"/>
    <property type="match status" value="1"/>
</dbReference>
<dbReference type="GO" id="GO:0009055">
    <property type="term" value="F:electron transfer activity"/>
    <property type="evidence" value="ECO:0007669"/>
    <property type="project" value="InterPro"/>
</dbReference>
<name>A0A6L6YNA8_9BURK</name>
<feature type="transmembrane region" description="Helical" evidence="6">
    <location>
        <begin position="165"/>
        <end position="188"/>
    </location>
</feature>
<proteinExistence type="predicted"/>
<accession>A0A6L6YNA8</accession>
<evidence type="ECO:0000256" key="4">
    <source>
        <dbReference type="ARBA" id="ARBA00022989"/>
    </source>
</evidence>
<evidence type="ECO:0000313" key="8">
    <source>
        <dbReference type="EMBL" id="MVX56801.1"/>
    </source>
</evidence>
<sequence>MITKYIKRHSILARITHGTAAICCILLAITGLFVFINSWNNAVGSEFSIAMRWAHRIIAIPFIVIPLLAVLISPKGFVHLFKNNIFGKWDKDDWTFAKLFMPYLFAPGKIHMPPQREVKSMQRVADGVLLFAGVFAALSGIVLWLNTGLLPNGEWTVRFAPATLLVAKLIHDISFLIIIVFGLGHIYLGGGIFEPYRGTANLMFGNGRVNEADAVYHWGYWADEEIASGKNVIEVKDGQKRKGDTASVGYES</sequence>
<dbReference type="GO" id="GO:0036397">
    <property type="term" value="F:formate dehydrogenase (quinone) activity"/>
    <property type="evidence" value="ECO:0007669"/>
    <property type="project" value="TreeGrafter"/>
</dbReference>
<reference evidence="8 9" key="1">
    <citation type="submission" date="2019-12" db="EMBL/GenBank/DDBJ databases">
        <title>Microbes associate with the intestines of laboratory mice.</title>
        <authorList>
            <person name="Navarre W."/>
            <person name="Wong E."/>
        </authorList>
    </citation>
    <scope>NUCLEOTIDE SEQUENCE [LARGE SCALE GENOMIC DNA]</scope>
    <source>
        <strain evidence="8 9">NM82_D38</strain>
    </source>
</reference>
<dbReference type="OrthoDB" id="3172190at2"/>
<dbReference type="RefSeq" id="WP_160335234.1">
    <property type="nucleotide sequence ID" value="NZ_CALPCR010000003.1"/>
</dbReference>
<dbReference type="GO" id="GO:0009326">
    <property type="term" value="C:formate dehydrogenase complex"/>
    <property type="evidence" value="ECO:0007669"/>
    <property type="project" value="TreeGrafter"/>
</dbReference>
<evidence type="ECO:0000259" key="7">
    <source>
        <dbReference type="Pfam" id="PF01292"/>
    </source>
</evidence>
<keyword evidence="3 6" id="KW-0812">Transmembrane</keyword>
<dbReference type="InterPro" id="IPR016174">
    <property type="entry name" value="Di-haem_cyt_TM"/>
</dbReference>
<keyword evidence="4 6" id="KW-1133">Transmembrane helix</keyword>
<evidence type="ECO:0000256" key="6">
    <source>
        <dbReference type="SAM" id="Phobius"/>
    </source>
</evidence>
<dbReference type="PANTHER" id="PTHR30074:SF6">
    <property type="entry name" value="FORMATE DEHYDROGENASE GAMMA SUBUNIT"/>
    <property type="match status" value="1"/>
</dbReference>
<feature type="transmembrane region" description="Helical" evidence="6">
    <location>
        <begin position="12"/>
        <end position="33"/>
    </location>
</feature>
<feature type="domain" description="Cytochrome b561 bacterial/Ni-hydrogenase" evidence="7">
    <location>
        <begin position="8"/>
        <end position="189"/>
    </location>
</feature>
<keyword evidence="9" id="KW-1185">Reference proteome</keyword>
<gene>
    <name evidence="8" type="ORF">E5987_06205</name>
</gene>
<dbReference type="GO" id="GO:0005886">
    <property type="term" value="C:plasma membrane"/>
    <property type="evidence" value="ECO:0007669"/>
    <property type="project" value="UniProtKB-SubCell"/>
</dbReference>
<dbReference type="InterPro" id="IPR051817">
    <property type="entry name" value="FDH_cytochrome_b556_subunit"/>
</dbReference>
<comment type="caution">
    <text evidence="8">The sequence shown here is derived from an EMBL/GenBank/DDBJ whole genome shotgun (WGS) entry which is preliminary data.</text>
</comment>
<comment type="subcellular location">
    <subcellularLocation>
        <location evidence="1">Cell membrane</location>
        <topology evidence="1">Multi-pass membrane protein</topology>
    </subcellularLocation>
</comment>
<dbReference type="Proteomes" id="UP000472580">
    <property type="component" value="Unassembled WGS sequence"/>
</dbReference>
<evidence type="ECO:0000256" key="5">
    <source>
        <dbReference type="ARBA" id="ARBA00023136"/>
    </source>
</evidence>
<evidence type="ECO:0000313" key="9">
    <source>
        <dbReference type="Proteomes" id="UP000472580"/>
    </source>
</evidence>